<evidence type="ECO:0000256" key="4">
    <source>
        <dbReference type="ARBA" id="ARBA00023136"/>
    </source>
</evidence>
<feature type="transmembrane region" description="Helical" evidence="5">
    <location>
        <begin position="21"/>
        <end position="42"/>
    </location>
</feature>
<keyword evidence="3 5" id="KW-1133">Transmembrane helix</keyword>
<dbReference type="PANTHER" id="PTHR28128">
    <property type="entry name" value="GOLGI APPARATUS MEMBRANE PROTEIN TVP15"/>
    <property type="match status" value="1"/>
</dbReference>
<keyword evidence="2 5" id="KW-0812">Transmembrane</keyword>
<dbReference type="GO" id="GO:0016020">
    <property type="term" value="C:membrane"/>
    <property type="evidence" value="ECO:0007669"/>
    <property type="project" value="UniProtKB-SubCell"/>
</dbReference>
<keyword evidence="7" id="KW-1185">Reference proteome</keyword>
<evidence type="ECO:0000256" key="1">
    <source>
        <dbReference type="ARBA" id="ARBA00004141"/>
    </source>
</evidence>
<dbReference type="PANTHER" id="PTHR28128:SF1">
    <property type="entry name" value="GOLGI APPARATUS MEMBRANE PROTEIN TVP15"/>
    <property type="match status" value="1"/>
</dbReference>
<reference evidence="6" key="1">
    <citation type="submission" date="2022-07" db="EMBL/GenBank/DDBJ databases">
        <title>Phylogenomic reconstructions and comparative analyses of Kickxellomycotina fungi.</title>
        <authorList>
            <person name="Reynolds N.K."/>
            <person name="Stajich J.E."/>
            <person name="Barry K."/>
            <person name="Grigoriev I.V."/>
            <person name="Crous P."/>
            <person name="Smith M.E."/>
        </authorList>
    </citation>
    <scope>NUCLEOTIDE SEQUENCE</scope>
    <source>
        <strain evidence="6">NRRL 1566</strain>
    </source>
</reference>
<dbReference type="OrthoDB" id="423534at2759"/>
<evidence type="ECO:0000256" key="3">
    <source>
        <dbReference type="ARBA" id="ARBA00022989"/>
    </source>
</evidence>
<accession>A0A9W8LYT5</accession>
<evidence type="ECO:0000256" key="5">
    <source>
        <dbReference type="SAM" id="Phobius"/>
    </source>
</evidence>
<comment type="subcellular location">
    <subcellularLocation>
        <location evidence="1">Membrane</location>
        <topology evidence="1">Multi-pass membrane protein</topology>
    </subcellularLocation>
</comment>
<evidence type="ECO:0000313" key="6">
    <source>
        <dbReference type="EMBL" id="KAJ2848650.1"/>
    </source>
</evidence>
<comment type="caution">
    <text evidence="6">The sequence shown here is derived from an EMBL/GenBank/DDBJ whole genome shotgun (WGS) entry which is preliminary data.</text>
</comment>
<feature type="transmembrane region" description="Helical" evidence="5">
    <location>
        <begin position="105"/>
        <end position="123"/>
    </location>
</feature>
<feature type="transmembrane region" description="Helical" evidence="5">
    <location>
        <begin position="75"/>
        <end position="93"/>
    </location>
</feature>
<sequence>MTLPYILARRPLHFSRPLSPILLVLNFILGALVFTQGCLSIVNGDVRHIMLGIMCLFFGLFVMLTEFVHIAALRMYASFLFSFCGRGLFYLVVGCITVDAGVAELGIGLVLVIMAVIFLGVALSPQMQFDDPEDPYASVIRNVQQGTYLHGQKPHLGAASASKTMPTMGSYIPQGISSSTFNISGSIAPDGHISDKPPRL</sequence>
<evidence type="ECO:0000313" key="7">
    <source>
        <dbReference type="Proteomes" id="UP001139887"/>
    </source>
</evidence>
<dbReference type="Proteomes" id="UP001139887">
    <property type="component" value="Unassembled WGS sequence"/>
</dbReference>
<organism evidence="6 7">
    <name type="scientific">Coemansia brasiliensis</name>
    <dbReference type="NCBI Taxonomy" id="2650707"/>
    <lineage>
        <taxon>Eukaryota</taxon>
        <taxon>Fungi</taxon>
        <taxon>Fungi incertae sedis</taxon>
        <taxon>Zoopagomycota</taxon>
        <taxon>Kickxellomycotina</taxon>
        <taxon>Kickxellomycetes</taxon>
        <taxon>Kickxellales</taxon>
        <taxon>Kickxellaceae</taxon>
        <taxon>Coemansia</taxon>
    </lineage>
</organism>
<protein>
    <recommendedName>
        <fullName evidence="8">COPI associated</fullName>
    </recommendedName>
</protein>
<gene>
    <name evidence="6" type="ORF">IWW36_003165</name>
</gene>
<dbReference type="Pfam" id="PF08507">
    <property type="entry name" value="COPI_assoc"/>
    <property type="match status" value="1"/>
</dbReference>
<dbReference type="InterPro" id="IPR013714">
    <property type="entry name" value="Golgi_TVP15"/>
</dbReference>
<keyword evidence="4 5" id="KW-0472">Membrane</keyword>
<feature type="transmembrane region" description="Helical" evidence="5">
    <location>
        <begin position="48"/>
        <end position="68"/>
    </location>
</feature>
<dbReference type="AlphaFoldDB" id="A0A9W8LYT5"/>
<proteinExistence type="predicted"/>
<evidence type="ECO:0008006" key="8">
    <source>
        <dbReference type="Google" id="ProtNLM"/>
    </source>
</evidence>
<name>A0A9W8LYT5_9FUNG</name>
<dbReference type="EMBL" id="JANBUW010000145">
    <property type="protein sequence ID" value="KAJ2848650.1"/>
    <property type="molecule type" value="Genomic_DNA"/>
</dbReference>
<evidence type="ECO:0000256" key="2">
    <source>
        <dbReference type="ARBA" id="ARBA00022692"/>
    </source>
</evidence>